<keyword evidence="4" id="KW-1185">Reference proteome</keyword>
<evidence type="ECO:0000313" key="3">
    <source>
        <dbReference type="EMBL" id="QIV95205.1"/>
    </source>
</evidence>
<organism evidence="3 4">
    <name type="scientific">Allofrancisella frigidaquae</name>
    <dbReference type="NCBI Taxonomy" id="1085644"/>
    <lineage>
        <taxon>Bacteria</taxon>
        <taxon>Pseudomonadati</taxon>
        <taxon>Pseudomonadota</taxon>
        <taxon>Gammaproteobacteria</taxon>
        <taxon>Thiotrichales</taxon>
        <taxon>Francisellaceae</taxon>
        <taxon>Allofrancisella</taxon>
    </lineage>
</organism>
<gene>
    <name evidence="3" type="ORF">E3E15_07535</name>
</gene>
<dbReference type="AlphaFoldDB" id="A0A6M3HVJ0"/>
<feature type="domain" description="Chlorhexidine efflux transporter" evidence="2">
    <location>
        <begin position="3"/>
        <end position="62"/>
    </location>
</feature>
<feature type="transmembrane region" description="Helical" evidence="1">
    <location>
        <begin position="36"/>
        <end position="57"/>
    </location>
</feature>
<dbReference type="EMBL" id="CP038017">
    <property type="protein sequence ID" value="QIV95205.1"/>
    <property type="molecule type" value="Genomic_DNA"/>
</dbReference>
<dbReference type="KEGG" id="afri:E3E15_07535"/>
<dbReference type="Proteomes" id="UP000503320">
    <property type="component" value="Chromosome"/>
</dbReference>
<feature type="domain" description="Chlorhexidine efflux transporter" evidence="2">
    <location>
        <begin position="73"/>
        <end position="133"/>
    </location>
</feature>
<protein>
    <submittedName>
        <fullName evidence="3">PACE efflux transporter</fullName>
    </submittedName>
</protein>
<reference evidence="3 4" key="1">
    <citation type="submission" date="2019-03" db="EMBL/GenBank/DDBJ databases">
        <title>Complete Genome Sequence of Allofrancisella frigidaquae Strain SYSU 10HL1970 Isolated from Water-Cooling Systems in China.</title>
        <authorList>
            <person name="Ohrman C."/>
            <person name="Uneklint I."/>
            <person name="Sjodin A."/>
        </authorList>
    </citation>
    <scope>NUCLEOTIDE SEQUENCE [LARGE SCALE GENOMIC DNA]</scope>
    <source>
        <strain evidence="3 4">SYSU 10HL1970</strain>
    </source>
</reference>
<feature type="transmembrane region" description="Helical" evidence="1">
    <location>
        <begin position="108"/>
        <end position="128"/>
    </location>
</feature>
<evidence type="ECO:0000313" key="4">
    <source>
        <dbReference type="Proteomes" id="UP000503320"/>
    </source>
</evidence>
<keyword evidence="1" id="KW-0812">Transmembrane</keyword>
<evidence type="ECO:0000256" key="1">
    <source>
        <dbReference type="SAM" id="Phobius"/>
    </source>
</evidence>
<dbReference type="InterPro" id="IPR058208">
    <property type="entry name" value="PACE"/>
</dbReference>
<evidence type="ECO:0000259" key="2">
    <source>
        <dbReference type="Pfam" id="PF05232"/>
    </source>
</evidence>
<name>A0A6M3HVJ0_9GAMM</name>
<dbReference type="RefSeq" id="WP_425352910.1">
    <property type="nucleotide sequence ID" value="NZ_CP038017.1"/>
</dbReference>
<accession>A0A6M3HVJ0</accession>
<feature type="transmembrane region" description="Helical" evidence="1">
    <location>
        <begin position="7"/>
        <end position="30"/>
    </location>
</feature>
<dbReference type="Pfam" id="PF05232">
    <property type="entry name" value="BTP"/>
    <property type="match status" value="2"/>
</dbReference>
<dbReference type="NCBIfam" id="NF033664">
    <property type="entry name" value="PACE_transport"/>
    <property type="match status" value="1"/>
</dbReference>
<keyword evidence="1" id="KW-0472">Membrane</keyword>
<proteinExistence type="predicted"/>
<feature type="transmembrane region" description="Helical" evidence="1">
    <location>
        <begin position="78"/>
        <end position="102"/>
    </location>
</feature>
<dbReference type="InterPro" id="IPR007896">
    <property type="entry name" value="BTP_bacteria"/>
</dbReference>
<keyword evidence="1" id="KW-1133">Transmembrane helix</keyword>
<sequence length="150" mass="17772">MGLLGRIIHMIGFEVIGIIIFTPITMFILNKNFLDTSVLVVIISIMAMIWNFIYNYLFDVIETFLGGHRSKRYFNVRILHTLLFEVVLLIITIPFIASWLRISLFEALFVDIGFVIFYVLYALAYNYTFDKIYFRIFRYNNYTYTATLNL</sequence>